<proteinExistence type="predicted"/>
<protein>
    <submittedName>
        <fullName evidence="1">Uncharacterized protein</fullName>
    </submittedName>
</protein>
<organism evidence="1 2">
    <name type="scientific">Gossypium armourianum</name>
    <dbReference type="NCBI Taxonomy" id="34283"/>
    <lineage>
        <taxon>Eukaryota</taxon>
        <taxon>Viridiplantae</taxon>
        <taxon>Streptophyta</taxon>
        <taxon>Embryophyta</taxon>
        <taxon>Tracheophyta</taxon>
        <taxon>Spermatophyta</taxon>
        <taxon>Magnoliopsida</taxon>
        <taxon>eudicotyledons</taxon>
        <taxon>Gunneridae</taxon>
        <taxon>Pentapetalae</taxon>
        <taxon>rosids</taxon>
        <taxon>malvids</taxon>
        <taxon>Malvales</taxon>
        <taxon>Malvaceae</taxon>
        <taxon>Malvoideae</taxon>
        <taxon>Gossypium</taxon>
    </lineage>
</organism>
<gene>
    <name evidence="1" type="ORF">Goarm_005142</name>
</gene>
<feature type="non-terminal residue" evidence="1">
    <location>
        <position position="1"/>
    </location>
</feature>
<evidence type="ECO:0000313" key="2">
    <source>
        <dbReference type="Proteomes" id="UP000593575"/>
    </source>
</evidence>
<accession>A0A7J9JZ16</accession>
<comment type="caution">
    <text evidence="1">The sequence shown here is derived from an EMBL/GenBank/DDBJ whole genome shotgun (WGS) entry which is preliminary data.</text>
</comment>
<reference evidence="1 2" key="1">
    <citation type="journal article" date="2019" name="Genome Biol. Evol.">
        <title>Insights into the evolution of the New World diploid cottons (Gossypium, subgenus Houzingenia) based on genome sequencing.</title>
        <authorList>
            <person name="Grover C.E."/>
            <person name="Arick M.A. 2nd"/>
            <person name="Thrash A."/>
            <person name="Conover J.L."/>
            <person name="Sanders W.S."/>
            <person name="Peterson D.G."/>
            <person name="Frelichowski J.E."/>
            <person name="Scheffler J.A."/>
            <person name="Scheffler B.E."/>
            <person name="Wendel J.F."/>
        </authorList>
    </citation>
    <scope>NUCLEOTIDE SEQUENCE [LARGE SCALE GENOMIC DNA]</scope>
    <source>
        <strain evidence="1">6</strain>
        <tissue evidence="1">Leaf</tissue>
    </source>
</reference>
<keyword evidence="2" id="KW-1185">Reference proteome</keyword>
<sequence length="116" mass="12604">DPIFGIAAVYEDKSASGCALCSETKKEASTRGGPMRVNCWLRQLDGMDCRIPDMERGLSSRFNGAYEEGVGPSEFQATVNGLMDLGSDGTATGHYENLQSERSWIEELTGSSPFQE</sequence>
<evidence type="ECO:0000313" key="1">
    <source>
        <dbReference type="EMBL" id="MBA0839414.1"/>
    </source>
</evidence>
<dbReference type="EMBL" id="JABFAE010000010">
    <property type="protein sequence ID" value="MBA0839414.1"/>
    <property type="molecule type" value="Genomic_DNA"/>
</dbReference>
<dbReference type="AlphaFoldDB" id="A0A7J9JZ16"/>
<dbReference type="Proteomes" id="UP000593575">
    <property type="component" value="Unassembled WGS sequence"/>
</dbReference>
<name>A0A7J9JZ16_9ROSI</name>